<organism evidence="1 2">
    <name type="scientific">Parelaphostrongylus tenuis</name>
    <name type="common">Meningeal worm</name>
    <dbReference type="NCBI Taxonomy" id="148309"/>
    <lineage>
        <taxon>Eukaryota</taxon>
        <taxon>Metazoa</taxon>
        <taxon>Ecdysozoa</taxon>
        <taxon>Nematoda</taxon>
        <taxon>Chromadorea</taxon>
        <taxon>Rhabditida</taxon>
        <taxon>Rhabditina</taxon>
        <taxon>Rhabditomorpha</taxon>
        <taxon>Strongyloidea</taxon>
        <taxon>Metastrongylidae</taxon>
        <taxon>Parelaphostrongylus</taxon>
    </lineage>
</organism>
<comment type="caution">
    <text evidence="1">The sequence shown here is derived from an EMBL/GenBank/DDBJ whole genome shotgun (WGS) entry which is preliminary data.</text>
</comment>
<gene>
    <name evidence="1" type="ORF">KIN20_009184</name>
</gene>
<dbReference type="Proteomes" id="UP001196413">
    <property type="component" value="Unassembled WGS sequence"/>
</dbReference>
<proteinExistence type="predicted"/>
<reference evidence="1" key="1">
    <citation type="submission" date="2021-06" db="EMBL/GenBank/DDBJ databases">
        <title>Parelaphostrongylus tenuis whole genome reference sequence.</title>
        <authorList>
            <person name="Garwood T.J."/>
            <person name="Larsen P.A."/>
            <person name="Fountain-Jones N.M."/>
            <person name="Garbe J.R."/>
            <person name="Macchietto M.G."/>
            <person name="Kania S.A."/>
            <person name="Gerhold R.W."/>
            <person name="Richards J.E."/>
            <person name="Wolf T.M."/>
        </authorList>
    </citation>
    <scope>NUCLEOTIDE SEQUENCE</scope>
    <source>
        <strain evidence="1">MNPRO001-30</strain>
        <tissue evidence="1">Meninges</tissue>
    </source>
</reference>
<evidence type="ECO:0000313" key="2">
    <source>
        <dbReference type="Proteomes" id="UP001196413"/>
    </source>
</evidence>
<keyword evidence="2" id="KW-1185">Reference proteome</keyword>
<dbReference type="AlphaFoldDB" id="A0AAD5M7V3"/>
<evidence type="ECO:0000313" key="1">
    <source>
        <dbReference type="EMBL" id="KAJ1352760.1"/>
    </source>
</evidence>
<accession>A0AAD5M7V3</accession>
<protein>
    <submittedName>
        <fullName evidence="1">Uncharacterized protein</fullName>
    </submittedName>
</protein>
<dbReference type="EMBL" id="JAHQIW010001543">
    <property type="protein sequence ID" value="KAJ1352760.1"/>
    <property type="molecule type" value="Genomic_DNA"/>
</dbReference>
<sequence length="76" mass="8888">MLFKRPSSDKRVSLLIESEIKELKEREDELVESRRALGLPTLQEIIYNWRQGPEAKALEPTTNYRSPEVPSDAIRY</sequence>
<name>A0AAD5M7V3_PARTN</name>